<proteinExistence type="predicted"/>
<organism evidence="3 4">
    <name type="scientific">Celerinatantimonas diazotrophica</name>
    <dbReference type="NCBI Taxonomy" id="412034"/>
    <lineage>
        <taxon>Bacteria</taxon>
        <taxon>Pseudomonadati</taxon>
        <taxon>Pseudomonadota</taxon>
        <taxon>Gammaproteobacteria</taxon>
        <taxon>Celerinatantimonadaceae</taxon>
        <taxon>Celerinatantimonas</taxon>
    </lineage>
</organism>
<dbReference type="GO" id="GO:0005886">
    <property type="term" value="C:plasma membrane"/>
    <property type="evidence" value="ECO:0007669"/>
    <property type="project" value="TreeGrafter"/>
</dbReference>
<accession>A0A4R1JAB8</accession>
<dbReference type="InterPro" id="IPR051599">
    <property type="entry name" value="Cell_Envelope_Assoc"/>
</dbReference>
<evidence type="ECO:0000313" key="4">
    <source>
        <dbReference type="Proteomes" id="UP000295565"/>
    </source>
</evidence>
<feature type="domain" description="DUF218" evidence="2">
    <location>
        <begin position="84"/>
        <end position="247"/>
    </location>
</feature>
<dbReference type="EMBL" id="SMGD01000014">
    <property type="protein sequence ID" value="TCK47585.1"/>
    <property type="molecule type" value="Genomic_DNA"/>
</dbReference>
<comment type="caution">
    <text evidence="3">The sequence shown here is derived from an EMBL/GenBank/DDBJ whole genome shotgun (WGS) entry which is preliminary data.</text>
</comment>
<dbReference type="AlphaFoldDB" id="A0A4R1JAB8"/>
<feature type="transmembrane region" description="Helical" evidence="1">
    <location>
        <begin position="12"/>
        <end position="33"/>
    </location>
</feature>
<dbReference type="Pfam" id="PF02698">
    <property type="entry name" value="DUF218"/>
    <property type="match status" value="1"/>
</dbReference>
<gene>
    <name evidence="3" type="ORF">EV690_2622</name>
</gene>
<dbReference type="PANTHER" id="PTHR30336:SF4">
    <property type="entry name" value="ENVELOPE BIOGENESIS FACTOR ELYC"/>
    <property type="match status" value="1"/>
</dbReference>
<dbReference type="RefSeq" id="WP_131913391.1">
    <property type="nucleotide sequence ID" value="NZ_OU594967.1"/>
</dbReference>
<dbReference type="OrthoDB" id="9809813at2"/>
<dbReference type="PANTHER" id="PTHR30336">
    <property type="entry name" value="INNER MEMBRANE PROTEIN, PROBABLE PERMEASE"/>
    <property type="match status" value="1"/>
</dbReference>
<name>A0A4R1JAB8_9GAMM</name>
<dbReference type="CDD" id="cd06259">
    <property type="entry name" value="YdcF-like"/>
    <property type="match status" value="1"/>
</dbReference>
<dbReference type="GO" id="GO:0000270">
    <property type="term" value="P:peptidoglycan metabolic process"/>
    <property type="evidence" value="ECO:0007669"/>
    <property type="project" value="TreeGrafter"/>
</dbReference>
<keyword evidence="1" id="KW-0472">Membrane</keyword>
<keyword evidence="1" id="KW-0812">Transmembrane</keyword>
<evidence type="ECO:0000256" key="1">
    <source>
        <dbReference type="SAM" id="Phobius"/>
    </source>
</evidence>
<reference evidence="3 4" key="1">
    <citation type="submission" date="2019-03" db="EMBL/GenBank/DDBJ databases">
        <title>Genomic Encyclopedia of Type Strains, Phase IV (KMG-IV): sequencing the most valuable type-strain genomes for metagenomic binning, comparative biology and taxonomic classification.</title>
        <authorList>
            <person name="Goeker M."/>
        </authorList>
    </citation>
    <scope>NUCLEOTIDE SEQUENCE [LARGE SCALE GENOMIC DNA]</scope>
    <source>
        <strain evidence="3 4">DSM 18577</strain>
    </source>
</reference>
<evidence type="ECO:0000313" key="3">
    <source>
        <dbReference type="EMBL" id="TCK47585.1"/>
    </source>
</evidence>
<keyword evidence="4" id="KW-1185">Reference proteome</keyword>
<dbReference type="Proteomes" id="UP000295565">
    <property type="component" value="Unassembled WGS sequence"/>
</dbReference>
<feature type="transmembrane region" description="Helical" evidence="1">
    <location>
        <begin position="39"/>
        <end position="62"/>
    </location>
</feature>
<keyword evidence="1" id="KW-1133">Transmembrane helix</keyword>
<evidence type="ECO:0000259" key="2">
    <source>
        <dbReference type="Pfam" id="PF02698"/>
    </source>
</evidence>
<dbReference type="InterPro" id="IPR003848">
    <property type="entry name" value="DUF218"/>
</dbReference>
<sequence length="262" mass="29430">MHVGWAFVLKKWLASLLMPLNVSIILLLLAFYLCLKKRAYLACLPLVGALTIMILTSNYSWVFNRLYSLERQYPQPTKIANRFDFIIVLGGGHVSDPSLSPIEQLSEASLLRILKGIKLAKANPGARLIVSGYGGSDPKTNAELMKLVATQADILPASIITIPKAQDTAQEARLISIYIGQRPCALVTSAIHMKRAMKYFQQFSNHITPVPTDYLGKQLQAPLSSYQYLPDPIVMSRFDAYWHEKLGIAWEELQQKLPQWSQ</sequence>
<protein>
    <submittedName>
        <fullName evidence="3">Uncharacterized SAM-binding protein YcdF (DUF218 family)</fullName>
    </submittedName>
</protein>
<dbReference type="GO" id="GO:0043164">
    <property type="term" value="P:Gram-negative-bacterium-type cell wall biogenesis"/>
    <property type="evidence" value="ECO:0007669"/>
    <property type="project" value="TreeGrafter"/>
</dbReference>